<reference evidence="7" key="1">
    <citation type="journal article" date="2013" name="Stand. Genomic Sci.">
        <title>Genome sequence of the thermophilic fresh-water bacterium Spirochaeta caldaria type strain (H1(T)), reclassification of Spirochaeta caldaria, Spirochaeta stenostrepta, and Spirochaeta zuelzerae in the genus Treponema as Treponema caldaria comb. nov., Treponema stenostrepta comb. nov., and Treponema zuelzerae comb. nov., and emendation of the genus Treponema.</title>
        <authorList>
            <person name="Abt B."/>
            <person name="Goker M."/>
            <person name="Scheuner C."/>
            <person name="Han C."/>
            <person name="Lu M."/>
            <person name="Misra M."/>
            <person name="Lapidus A."/>
            <person name="Nolan M."/>
            <person name="Lucas S."/>
            <person name="Hammon N."/>
            <person name="Deshpande S."/>
            <person name="Cheng J.F."/>
            <person name="Tapia R."/>
            <person name="Goodwin L.A."/>
            <person name="Pitluck S."/>
            <person name="Liolios K."/>
            <person name="Pagani I."/>
            <person name="Ivanova N."/>
            <person name="Mavromatis K."/>
            <person name="Mikhailova N."/>
            <person name="Huntemann M."/>
            <person name="Pati A."/>
            <person name="Chen A."/>
            <person name="Palaniappan K."/>
            <person name="Land M."/>
            <person name="Hauser L."/>
            <person name="Jeffries C.D."/>
            <person name="Rohde M."/>
            <person name="Spring S."/>
            <person name="Gronow S."/>
            <person name="Detter J.C."/>
            <person name="Bristow J."/>
            <person name="Eisen J.A."/>
            <person name="Markowitz V."/>
            <person name="Hugenholtz P."/>
            <person name="Kyrpides N.C."/>
            <person name="Woyke T."/>
            <person name="Klenk H.P."/>
        </authorList>
    </citation>
    <scope>NUCLEOTIDE SEQUENCE</scope>
    <source>
        <strain evidence="7">ATCC 51460 / DSM 7334 / H1</strain>
    </source>
</reference>
<dbReference type="EMBL" id="CP002868">
    <property type="protein sequence ID" value="AEJ19536.1"/>
    <property type="molecule type" value="Genomic_DNA"/>
</dbReference>
<dbReference type="HOGENOM" id="CLU_073066_0_0_12"/>
<keyword evidence="1" id="KW-0677">Repeat</keyword>
<accession>F8F3G0</accession>
<evidence type="ECO:0000256" key="4">
    <source>
        <dbReference type="SAM" id="Phobius"/>
    </source>
</evidence>
<dbReference type="Pfam" id="PF09976">
    <property type="entry name" value="TPR_21"/>
    <property type="match status" value="1"/>
</dbReference>
<keyword evidence="4" id="KW-0472">Membrane</keyword>
<keyword evidence="2 3" id="KW-0802">TPR repeat</keyword>
<gene>
    <name evidence="6" type="ordered locus">Spica_1390</name>
</gene>
<dbReference type="InterPro" id="IPR018704">
    <property type="entry name" value="SecYEG/CpoB_TPR"/>
</dbReference>
<organism evidence="6 7">
    <name type="scientific">Gracilinema caldarium (strain ATCC 51460 / DSM 7334 / H1)</name>
    <name type="common">Treponema caldarium</name>
    <dbReference type="NCBI Taxonomy" id="744872"/>
    <lineage>
        <taxon>Bacteria</taxon>
        <taxon>Pseudomonadati</taxon>
        <taxon>Spirochaetota</taxon>
        <taxon>Spirochaetia</taxon>
        <taxon>Spirochaetales</taxon>
        <taxon>Breznakiellaceae</taxon>
        <taxon>Gracilinema</taxon>
    </lineage>
</organism>
<feature type="repeat" description="TPR" evidence="3">
    <location>
        <begin position="269"/>
        <end position="302"/>
    </location>
</feature>
<evidence type="ECO:0000313" key="6">
    <source>
        <dbReference type="EMBL" id="AEJ19536.1"/>
    </source>
</evidence>
<feature type="repeat" description="TPR" evidence="3">
    <location>
        <begin position="163"/>
        <end position="196"/>
    </location>
</feature>
<protein>
    <submittedName>
        <fullName evidence="6">Tetratricopeptide TPR_2 repeat-containing protein</fullName>
    </submittedName>
</protein>
<name>F8F3G0_GRAC1</name>
<dbReference type="PANTHER" id="PTHR45586">
    <property type="entry name" value="TPR REPEAT-CONTAINING PROTEIN PA4667"/>
    <property type="match status" value="1"/>
</dbReference>
<dbReference type="PANTHER" id="PTHR45586:SF1">
    <property type="entry name" value="LIPOPOLYSACCHARIDE ASSEMBLY PROTEIN B"/>
    <property type="match status" value="1"/>
</dbReference>
<feature type="domain" description="Ancillary SecYEG translocon subunit/Cell division coordinator CpoB TPR" evidence="5">
    <location>
        <begin position="198"/>
        <end position="301"/>
    </location>
</feature>
<evidence type="ECO:0000259" key="5">
    <source>
        <dbReference type="Pfam" id="PF09976"/>
    </source>
</evidence>
<dbReference type="PROSITE" id="PS50005">
    <property type="entry name" value="TPR"/>
    <property type="match status" value="2"/>
</dbReference>
<dbReference type="Gene3D" id="1.25.40.10">
    <property type="entry name" value="Tetratricopeptide repeat domain"/>
    <property type="match status" value="2"/>
</dbReference>
<dbReference type="Proteomes" id="UP000000503">
    <property type="component" value="Chromosome"/>
</dbReference>
<keyword evidence="7" id="KW-1185">Reference proteome</keyword>
<evidence type="ECO:0000256" key="1">
    <source>
        <dbReference type="ARBA" id="ARBA00022737"/>
    </source>
</evidence>
<evidence type="ECO:0000256" key="2">
    <source>
        <dbReference type="ARBA" id="ARBA00022803"/>
    </source>
</evidence>
<dbReference type="InterPro" id="IPR051012">
    <property type="entry name" value="CellSynth/LPSAsmb/PSIAsmb"/>
</dbReference>
<evidence type="ECO:0000313" key="7">
    <source>
        <dbReference type="Proteomes" id="UP000000503"/>
    </source>
</evidence>
<dbReference type="InterPro" id="IPR011990">
    <property type="entry name" value="TPR-like_helical_dom_sf"/>
</dbReference>
<dbReference type="KEGG" id="scd:Spica_1390"/>
<dbReference type="OrthoDB" id="350246at2"/>
<dbReference type="SMART" id="SM00028">
    <property type="entry name" value="TPR"/>
    <property type="match status" value="4"/>
</dbReference>
<dbReference type="eggNOG" id="COG0457">
    <property type="taxonomic scope" value="Bacteria"/>
</dbReference>
<proteinExistence type="predicted"/>
<dbReference type="AlphaFoldDB" id="F8F3G0"/>
<dbReference type="InterPro" id="IPR019734">
    <property type="entry name" value="TPR_rpt"/>
</dbReference>
<keyword evidence="4" id="KW-1133">Transmembrane helix</keyword>
<sequence length="311" mass="35291">MFSHPRSSYSASILKKRIIKKSILGVMLLVITFLTIVIIRNHHLQQINNRDYLLSLWNNGRYEDVLQRVKSDLQKKPLDTFLLIMYGFSAFQVAESQTAPQDAQVYYDDCISSLRKVLLYKSKSKDGRIPYVLGKAYFKSGPAYADSAILYLEKAKKLGYSAPDLYEYLGLAYASVKDYRNSVVAFSEALQPEKDPSDVLLLAIATSYIGLSDYDNAKAYLYRCIESTKDDDLRSKARLSLASLFVSEGKQQEAMDQYLAIIANNDQNAEAHFQLGELYANFGDAIKARSEWRKTLKIDPNHGPARNRLSM</sequence>
<feature type="transmembrane region" description="Helical" evidence="4">
    <location>
        <begin position="21"/>
        <end position="39"/>
    </location>
</feature>
<dbReference type="SUPFAM" id="SSF48452">
    <property type="entry name" value="TPR-like"/>
    <property type="match status" value="1"/>
</dbReference>
<dbReference type="STRING" id="744872.Spica_1390"/>
<keyword evidence="4" id="KW-0812">Transmembrane</keyword>
<dbReference type="RefSeq" id="WP_013968846.1">
    <property type="nucleotide sequence ID" value="NC_015732.1"/>
</dbReference>
<evidence type="ECO:0000256" key="3">
    <source>
        <dbReference type="PROSITE-ProRule" id="PRU00339"/>
    </source>
</evidence>